<keyword evidence="1" id="KW-0472">Membrane</keyword>
<feature type="transmembrane region" description="Helical" evidence="1">
    <location>
        <begin position="93"/>
        <end position="114"/>
    </location>
</feature>
<dbReference type="EMBL" id="JBHTIO010000039">
    <property type="protein sequence ID" value="MFD0897725.1"/>
    <property type="molecule type" value="Genomic_DNA"/>
</dbReference>
<evidence type="ECO:0008006" key="4">
    <source>
        <dbReference type="Google" id="ProtNLM"/>
    </source>
</evidence>
<feature type="transmembrane region" description="Helical" evidence="1">
    <location>
        <begin position="120"/>
        <end position="141"/>
    </location>
</feature>
<feature type="transmembrane region" description="Helical" evidence="1">
    <location>
        <begin position="186"/>
        <end position="208"/>
    </location>
</feature>
<comment type="caution">
    <text evidence="2">The sequence shown here is derived from an EMBL/GenBank/DDBJ whole genome shotgun (WGS) entry which is preliminary data.</text>
</comment>
<reference evidence="3" key="1">
    <citation type="journal article" date="2019" name="Int. J. Syst. Evol. Microbiol.">
        <title>The Global Catalogue of Microorganisms (GCM) 10K type strain sequencing project: providing services to taxonomists for standard genome sequencing and annotation.</title>
        <authorList>
            <consortium name="The Broad Institute Genomics Platform"/>
            <consortium name="The Broad Institute Genome Sequencing Center for Infectious Disease"/>
            <person name="Wu L."/>
            <person name="Ma J."/>
        </authorList>
    </citation>
    <scope>NUCLEOTIDE SEQUENCE [LARGE SCALE GENOMIC DNA]</scope>
    <source>
        <strain evidence="3">CCM 8925</strain>
    </source>
</reference>
<feature type="transmembrane region" description="Helical" evidence="1">
    <location>
        <begin position="53"/>
        <end position="72"/>
    </location>
</feature>
<organism evidence="2 3">
    <name type="scientific">Loigolactobacillus binensis</name>
    <dbReference type="NCBI Taxonomy" id="2559922"/>
    <lineage>
        <taxon>Bacteria</taxon>
        <taxon>Bacillati</taxon>
        <taxon>Bacillota</taxon>
        <taxon>Bacilli</taxon>
        <taxon>Lactobacillales</taxon>
        <taxon>Lactobacillaceae</taxon>
        <taxon>Loigolactobacillus</taxon>
    </lineage>
</organism>
<feature type="transmembrane region" description="Helical" evidence="1">
    <location>
        <begin position="21"/>
        <end position="41"/>
    </location>
</feature>
<evidence type="ECO:0000313" key="3">
    <source>
        <dbReference type="Proteomes" id="UP001597104"/>
    </source>
</evidence>
<proteinExistence type="predicted"/>
<keyword evidence="1" id="KW-1133">Transmembrane helix</keyword>
<sequence length="215" mass="23529">MGVRRLFALLGYQWQILFNKQLLACVVLLLLLPSMVSFQAIDLFQAARVTECYFSLVGLILIGTISLPESGADFAELLRSRPINSAQILSLRFGGDLVLLVLLTTGWAVFLHQFNLALSITVYIVAGLAAAFFWGAISAVLGILTQNAAIGFLAVVLAYLYIVFGMSRRLAYYPLTLLVEPNKIKFSTLSVLGISCGALLLALFWACLRDNGKFN</sequence>
<keyword evidence="1" id="KW-0812">Transmembrane</keyword>
<accession>A0ABW3EDD7</accession>
<name>A0ABW3EDD7_9LACO</name>
<evidence type="ECO:0000256" key="1">
    <source>
        <dbReference type="SAM" id="Phobius"/>
    </source>
</evidence>
<evidence type="ECO:0000313" key="2">
    <source>
        <dbReference type="EMBL" id="MFD0897725.1"/>
    </source>
</evidence>
<dbReference type="RefSeq" id="WP_137638381.1">
    <property type="nucleotide sequence ID" value="NZ_BJDN01000023.1"/>
</dbReference>
<dbReference type="Proteomes" id="UP001597104">
    <property type="component" value="Unassembled WGS sequence"/>
</dbReference>
<protein>
    <recommendedName>
        <fullName evidence="4">ABC transporter permease</fullName>
    </recommendedName>
</protein>
<feature type="transmembrane region" description="Helical" evidence="1">
    <location>
        <begin position="148"/>
        <end position="166"/>
    </location>
</feature>
<gene>
    <name evidence="2" type="ORF">ACFQZ7_08235</name>
</gene>
<keyword evidence="3" id="KW-1185">Reference proteome</keyword>